<feature type="transmembrane region" description="Helical" evidence="5">
    <location>
        <begin position="304"/>
        <end position="325"/>
    </location>
</feature>
<evidence type="ECO:0000259" key="6">
    <source>
        <dbReference type="Pfam" id="PF04932"/>
    </source>
</evidence>
<feature type="transmembrane region" description="Helical" evidence="5">
    <location>
        <begin position="58"/>
        <end position="77"/>
    </location>
</feature>
<dbReference type="Pfam" id="PF04932">
    <property type="entry name" value="Wzy_C"/>
    <property type="match status" value="1"/>
</dbReference>
<keyword evidence="4 5" id="KW-0472">Membrane</keyword>
<comment type="subcellular location">
    <subcellularLocation>
        <location evidence="1">Membrane</location>
        <topology evidence="1">Multi-pass membrane protein</topology>
    </subcellularLocation>
</comment>
<keyword evidence="2 5" id="KW-0812">Transmembrane</keyword>
<evidence type="ECO:0000256" key="1">
    <source>
        <dbReference type="ARBA" id="ARBA00004141"/>
    </source>
</evidence>
<keyword evidence="3 5" id="KW-1133">Transmembrane helix</keyword>
<dbReference type="PANTHER" id="PTHR37422">
    <property type="entry name" value="TEICHURONIC ACID BIOSYNTHESIS PROTEIN TUAE"/>
    <property type="match status" value="1"/>
</dbReference>
<dbReference type="AlphaFoldDB" id="A0A944QU43"/>
<dbReference type="InterPro" id="IPR007016">
    <property type="entry name" value="O-antigen_ligase-rel_domated"/>
</dbReference>
<dbReference type="EMBL" id="JAHHGM010000004">
    <property type="protein sequence ID" value="MBT2988534.1"/>
    <property type="molecule type" value="Genomic_DNA"/>
</dbReference>
<feature type="transmembrane region" description="Helical" evidence="5">
    <location>
        <begin position="151"/>
        <end position="167"/>
    </location>
</feature>
<reference evidence="7 8" key="1">
    <citation type="submission" date="2021-05" db="EMBL/GenBank/DDBJ databases">
        <title>Genetic and Functional Diversity in Clade A Lucinid endosymbionts from the Bahamas.</title>
        <authorList>
            <person name="Giani N.M."/>
            <person name="Engel A.S."/>
            <person name="Campbell B.J."/>
        </authorList>
    </citation>
    <scope>NUCLEOTIDE SEQUENCE [LARGE SCALE GENOMIC DNA]</scope>
    <source>
        <strain evidence="7">LUC16012Gg_MoonRockCtena</strain>
    </source>
</reference>
<dbReference type="Proteomes" id="UP000770889">
    <property type="component" value="Unassembled WGS sequence"/>
</dbReference>
<feature type="transmembrane region" description="Helical" evidence="5">
    <location>
        <begin position="218"/>
        <end position="239"/>
    </location>
</feature>
<evidence type="ECO:0000313" key="8">
    <source>
        <dbReference type="Proteomes" id="UP000770889"/>
    </source>
</evidence>
<evidence type="ECO:0000256" key="3">
    <source>
        <dbReference type="ARBA" id="ARBA00022989"/>
    </source>
</evidence>
<feature type="transmembrane region" description="Helical" evidence="5">
    <location>
        <begin position="346"/>
        <end position="368"/>
    </location>
</feature>
<feature type="transmembrane region" description="Helical" evidence="5">
    <location>
        <begin position="111"/>
        <end position="131"/>
    </location>
</feature>
<comment type="caution">
    <text evidence="7">The sequence shown here is derived from an EMBL/GenBank/DDBJ whole genome shotgun (WGS) entry which is preliminary data.</text>
</comment>
<name>A0A944QU43_9GAMM</name>
<evidence type="ECO:0000313" key="7">
    <source>
        <dbReference type="EMBL" id="MBT2988534.1"/>
    </source>
</evidence>
<dbReference type="GO" id="GO:0016020">
    <property type="term" value="C:membrane"/>
    <property type="evidence" value="ECO:0007669"/>
    <property type="project" value="UniProtKB-SubCell"/>
</dbReference>
<gene>
    <name evidence="7" type="ORF">KME65_06175</name>
</gene>
<keyword evidence="7" id="KW-0436">Ligase</keyword>
<evidence type="ECO:0000256" key="2">
    <source>
        <dbReference type="ARBA" id="ARBA00022692"/>
    </source>
</evidence>
<proteinExistence type="predicted"/>
<feature type="transmembrane region" description="Helical" evidence="5">
    <location>
        <begin position="30"/>
        <end position="46"/>
    </location>
</feature>
<dbReference type="PANTHER" id="PTHR37422:SF13">
    <property type="entry name" value="LIPOPOLYSACCHARIDE BIOSYNTHESIS PROTEIN PA4999-RELATED"/>
    <property type="match status" value="1"/>
</dbReference>
<accession>A0A944QU43</accession>
<evidence type="ECO:0000256" key="5">
    <source>
        <dbReference type="SAM" id="Phobius"/>
    </source>
</evidence>
<organism evidence="7 8">
    <name type="scientific">Candidatus Thiodiazotropha taylori</name>
    <dbReference type="NCBI Taxonomy" id="2792791"/>
    <lineage>
        <taxon>Bacteria</taxon>
        <taxon>Pseudomonadati</taxon>
        <taxon>Pseudomonadota</taxon>
        <taxon>Gammaproteobacteria</taxon>
        <taxon>Chromatiales</taxon>
        <taxon>Sedimenticolaceae</taxon>
        <taxon>Candidatus Thiodiazotropha</taxon>
    </lineage>
</organism>
<feature type="domain" description="O-antigen ligase-related" evidence="6">
    <location>
        <begin position="182"/>
        <end position="321"/>
    </location>
</feature>
<dbReference type="InterPro" id="IPR051533">
    <property type="entry name" value="WaaL-like"/>
</dbReference>
<dbReference type="GO" id="GO:0016874">
    <property type="term" value="F:ligase activity"/>
    <property type="evidence" value="ECO:0007669"/>
    <property type="project" value="UniProtKB-KW"/>
</dbReference>
<evidence type="ECO:0000256" key="4">
    <source>
        <dbReference type="ARBA" id="ARBA00023136"/>
    </source>
</evidence>
<feature type="transmembrane region" description="Helical" evidence="5">
    <location>
        <begin position="176"/>
        <end position="206"/>
    </location>
</feature>
<feature type="transmembrane region" description="Helical" evidence="5">
    <location>
        <begin position="89"/>
        <end position="104"/>
    </location>
</feature>
<sequence length="400" mass="44191">MSFSLLVLSLILIIDYTGAGYHYAPFLNKLSITLIFSLLLFLYLIIKNDNKLLLEKLPTKIFIVLTLLTAGAMAYGFIKSNAIEHTKQLIGYCFLFVSIYYITLNINNFRFVVKVIFFVNLLLALLNRGMYFAERVGEYKAGYFLMDGNDFAWSLLIALPLGIYLAVSSKSITSKLIYYACSAVMALAVFGTQSRGAFIALVAIFIFYGIKVSKRKVLFFGLMGVVAISLISISPGSYLERIKTIKDYKSDSSAMGRLNAWGAALDMAVDNPVLGVGAGSFNSAYGRKYKKSSAPDKWISVHSIYLKTLAEYGFTGLFLLVWLLRSLWKTNKNGYNSMVDNQESDISYSALPLILNASLLGFATAGVFLGGLGYPHIFVIAALTLSANSIVSDRMNREVA</sequence>
<protein>
    <submittedName>
        <fullName evidence="7">O-antigen ligase family protein</fullName>
    </submittedName>
</protein>
<feature type="transmembrane region" description="Helical" evidence="5">
    <location>
        <begin position="374"/>
        <end position="391"/>
    </location>
</feature>